<name>A0ABQ3SP88_9ACTN</name>
<protein>
    <recommendedName>
        <fullName evidence="4">DUF4436 domain-containing protein</fullName>
    </recommendedName>
</protein>
<organism evidence="2 3">
    <name type="scientific">Streptomyces nojiriensis</name>
    <dbReference type="NCBI Taxonomy" id="66374"/>
    <lineage>
        <taxon>Bacteria</taxon>
        <taxon>Bacillati</taxon>
        <taxon>Actinomycetota</taxon>
        <taxon>Actinomycetes</taxon>
        <taxon>Kitasatosporales</taxon>
        <taxon>Streptomycetaceae</taxon>
        <taxon>Streptomyces</taxon>
    </lineage>
</organism>
<accession>A0ABQ3SP88</accession>
<keyword evidence="1" id="KW-0472">Membrane</keyword>
<feature type="transmembrane region" description="Helical" evidence="1">
    <location>
        <begin position="17"/>
        <end position="40"/>
    </location>
</feature>
<sequence>MTEQPAGARDRARHERLYALGWALLGLVLLGLSTVAGILIPRQIAYEEAFLGARPCADTQTARGTEDCLRTIRATVLSAQEAKAGPKGADVFRVRLQAPVPAPADRPFDLRSNGDLAHLVKPGEEVEVTTWRDVQVSVRQGGAGETLPGLPDEATMYVGLTLVLVWATAVAFIAAFGSARRARCHAAGRPVTPRVGFGWAKALSMLVVPMAVSFLSLSMWDAWTAAGMTVAVWALIAFPATFAALRWDRDGEAGPAPAR</sequence>
<keyword evidence="1" id="KW-1133">Transmembrane helix</keyword>
<evidence type="ECO:0000313" key="2">
    <source>
        <dbReference type="EMBL" id="GHI69630.1"/>
    </source>
</evidence>
<evidence type="ECO:0000313" key="3">
    <source>
        <dbReference type="Proteomes" id="UP000613974"/>
    </source>
</evidence>
<reference evidence="3" key="1">
    <citation type="submission" date="2023-07" db="EMBL/GenBank/DDBJ databases">
        <title>Whole genome shotgun sequence of Streptomyces nojiriensis NBRC 13794.</title>
        <authorList>
            <person name="Komaki H."/>
            <person name="Tamura T."/>
        </authorList>
    </citation>
    <scope>NUCLEOTIDE SEQUENCE [LARGE SCALE GENOMIC DNA]</scope>
    <source>
        <strain evidence="3">NBRC 13794</strain>
    </source>
</reference>
<feature type="transmembrane region" description="Helical" evidence="1">
    <location>
        <begin position="198"/>
        <end position="217"/>
    </location>
</feature>
<dbReference type="Proteomes" id="UP000613974">
    <property type="component" value="Unassembled WGS sequence"/>
</dbReference>
<keyword evidence="1" id="KW-0812">Transmembrane</keyword>
<comment type="caution">
    <text evidence="2">The sequence shown here is derived from an EMBL/GenBank/DDBJ whole genome shotgun (WGS) entry which is preliminary data.</text>
</comment>
<proteinExistence type="predicted"/>
<evidence type="ECO:0008006" key="4">
    <source>
        <dbReference type="Google" id="ProtNLM"/>
    </source>
</evidence>
<keyword evidence="3" id="KW-1185">Reference proteome</keyword>
<feature type="transmembrane region" description="Helical" evidence="1">
    <location>
        <begin position="223"/>
        <end position="245"/>
    </location>
</feature>
<gene>
    <name evidence="2" type="ORF">Snoj_35480</name>
</gene>
<dbReference type="EMBL" id="BNEC01000005">
    <property type="protein sequence ID" value="GHI69630.1"/>
    <property type="molecule type" value="Genomic_DNA"/>
</dbReference>
<feature type="transmembrane region" description="Helical" evidence="1">
    <location>
        <begin position="156"/>
        <end position="177"/>
    </location>
</feature>
<evidence type="ECO:0000256" key="1">
    <source>
        <dbReference type="SAM" id="Phobius"/>
    </source>
</evidence>